<dbReference type="EMBL" id="CAXLJM020000110">
    <property type="protein sequence ID" value="CAL8136019.1"/>
    <property type="molecule type" value="Genomic_DNA"/>
</dbReference>
<name>A0ABP1RUC3_9HEXA</name>
<gene>
    <name evidence="2" type="ORF">ODALV1_LOCUS26248</name>
</gene>
<proteinExistence type="predicted"/>
<evidence type="ECO:0000256" key="1">
    <source>
        <dbReference type="SAM" id="MobiDB-lite"/>
    </source>
</evidence>
<protein>
    <submittedName>
        <fullName evidence="2">Uncharacterized protein</fullName>
    </submittedName>
</protein>
<keyword evidence="3" id="KW-1185">Reference proteome</keyword>
<sequence>MREFLPNQEVWVKTYSKNEENWSRGKIVRAVGPVSYIVQVGDRRIMRHTDQIRAATIQDNEAIEADEPQVPDPLASPHRSPVRSPPKPPTPITEVPKPEASSSSSATHQEPSCESRKTQGFSYLTMFKIRREENVIYRHTGHEKAFDTIRRLEVIERLTWYGINDPWIVSYITEGQQYVVVEFNGLEIRTT</sequence>
<evidence type="ECO:0000313" key="2">
    <source>
        <dbReference type="EMBL" id="CAL8136019.1"/>
    </source>
</evidence>
<organism evidence="2 3">
    <name type="scientific">Orchesella dallaii</name>
    <dbReference type="NCBI Taxonomy" id="48710"/>
    <lineage>
        <taxon>Eukaryota</taxon>
        <taxon>Metazoa</taxon>
        <taxon>Ecdysozoa</taxon>
        <taxon>Arthropoda</taxon>
        <taxon>Hexapoda</taxon>
        <taxon>Collembola</taxon>
        <taxon>Entomobryomorpha</taxon>
        <taxon>Entomobryoidea</taxon>
        <taxon>Orchesellidae</taxon>
        <taxon>Orchesellinae</taxon>
        <taxon>Orchesella</taxon>
    </lineage>
</organism>
<comment type="caution">
    <text evidence="2">The sequence shown here is derived from an EMBL/GenBank/DDBJ whole genome shotgun (WGS) entry which is preliminary data.</text>
</comment>
<feature type="compositionally biased region" description="Polar residues" evidence="1">
    <location>
        <begin position="100"/>
        <end position="110"/>
    </location>
</feature>
<dbReference type="Proteomes" id="UP001642540">
    <property type="component" value="Unassembled WGS sequence"/>
</dbReference>
<evidence type="ECO:0000313" key="3">
    <source>
        <dbReference type="Proteomes" id="UP001642540"/>
    </source>
</evidence>
<reference evidence="2 3" key="1">
    <citation type="submission" date="2024-08" db="EMBL/GenBank/DDBJ databases">
        <authorList>
            <person name="Cucini C."/>
            <person name="Frati F."/>
        </authorList>
    </citation>
    <scope>NUCLEOTIDE SEQUENCE [LARGE SCALE GENOMIC DNA]</scope>
</reference>
<accession>A0ABP1RUC3</accession>
<feature type="region of interest" description="Disordered" evidence="1">
    <location>
        <begin position="58"/>
        <end position="117"/>
    </location>
</feature>